<evidence type="ECO:0008006" key="3">
    <source>
        <dbReference type="Google" id="ProtNLM"/>
    </source>
</evidence>
<evidence type="ECO:0000313" key="1">
    <source>
        <dbReference type="EMBL" id="KAK8177081.1"/>
    </source>
</evidence>
<reference evidence="1 2" key="1">
    <citation type="journal article" date="2022" name="G3 (Bethesda)">
        <title>Enemy or ally: a genomic approach to elucidate the lifestyle of Phyllosticta citrichinaensis.</title>
        <authorList>
            <person name="Buijs V.A."/>
            <person name="Groenewald J.Z."/>
            <person name="Haridas S."/>
            <person name="LaButti K.M."/>
            <person name="Lipzen A."/>
            <person name="Martin F.M."/>
            <person name="Barry K."/>
            <person name="Grigoriev I.V."/>
            <person name="Crous P.W."/>
            <person name="Seidl M.F."/>
        </authorList>
    </citation>
    <scope>NUCLEOTIDE SEQUENCE [LARGE SCALE GENOMIC DNA]</scope>
    <source>
        <strain evidence="1 2">CBS 129764</strain>
    </source>
</reference>
<keyword evidence="2" id="KW-1185">Reference proteome</keyword>
<organism evidence="1 2">
    <name type="scientific">Phyllosticta citrichinensis</name>
    <dbReference type="NCBI Taxonomy" id="1130410"/>
    <lineage>
        <taxon>Eukaryota</taxon>
        <taxon>Fungi</taxon>
        <taxon>Dikarya</taxon>
        <taxon>Ascomycota</taxon>
        <taxon>Pezizomycotina</taxon>
        <taxon>Dothideomycetes</taxon>
        <taxon>Dothideomycetes incertae sedis</taxon>
        <taxon>Botryosphaeriales</taxon>
        <taxon>Phyllostictaceae</taxon>
        <taxon>Phyllosticta</taxon>
    </lineage>
</organism>
<name>A0ABR1Y617_9PEZI</name>
<gene>
    <name evidence="1" type="ORF">IWX90DRAFT_7382</name>
</gene>
<proteinExistence type="predicted"/>
<protein>
    <recommendedName>
        <fullName evidence="3">Transmembrane protein</fullName>
    </recommendedName>
</protein>
<sequence length="172" mass="18991">MRACGFGIGKGAIEGVCLALWTGNGGLRCLTGRSFFGVFVLSCLVFSRLSRILHLLQRLSSWSTFGRRVASINITTNTIESLLNGWLAAVVGWWRCRGNLSMYLYDNALLSLHFDHWHRALAGGRARTGRIKSHLVYRALTSLVRGPVSVVLLLSLSCPLAFDLSLLTVCMY</sequence>
<comment type="caution">
    <text evidence="1">The sequence shown here is derived from an EMBL/GenBank/DDBJ whole genome shotgun (WGS) entry which is preliminary data.</text>
</comment>
<accession>A0ABR1Y617</accession>
<evidence type="ECO:0000313" key="2">
    <source>
        <dbReference type="Proteomes" id="UP001456524"/>
    </source>
</evidence>
<dbReference type="Proteomes" id="UP001456524">
    <property type="component" value="Unassembled WGS sequence"/>
</dbReference>
<dbReference type="EMBL" id="JBBWUH010000001">
    <property type="protein sequence ID" value="KAK8177081.1"/>
    <property type="molecule type" value="Genomic_DNA"/>
</dbReference>